<feature type="compositionally biased region" description="Low complexity" evidence="1">
    <location>
        <begin position="68"/>
        <end position="90"/>
    </location>
</feature>
<evidence type="ECO:0000313" key="3">
    <source>
        <dbReference type="EMBL" id="CAE0834308.1"/>
    </source>
</evidence>
<organism evidence="2">
    <name type="scientific">Eutreptiella gymnastica</name>
    <dbReference type="NCBI Taxonomy" id="73025"/>
    <lineage>
        <taxon>Eukaryota</taxon>
        <taxon>Discoba</taxon>
        <taxon>Euglenozoa</taxon>
        <taxon>Euglenida</taxon>
        <taxon>Spirocuta</taxon>
        <taxon>Euglenophyceae</taxon>
        <taxon>Eutreptiales</taxon>
        <taxon>Eutreptiaceae</taxon>
        <taxon>Eutreptiella</taxon>
    </lineage>
</organism>
<dbReference type="EMBL" id="HBJA01132775">
    <property type="protein sequence ID" value="CAE0834307.1"/>
    <property type="molecule type" value="Transcribed_RNA"/>
</dbReference>
<dbReference type="EMBL" id="HBJA01132779">
    <property type="protein sequence ID" value="CAE0834308.1"/>
    <property type="molecule type" value="Transcribed_RNA"/>
</dbReference>
<sequence length="151" mass="16340">MEIPSFDGRNVGASTERFGRYLVLAFDPKAEAVAKRLHDLDWNLNNLGPGAHAKNKYSGGMSLTEVDSNSPQPSSSKGSKGLESSLKTLENIVAELRASAGKPKPAAKPAPVSSEEGEYPHMAVTPTPANDHEDELLTVEEFQKLQNHMKK</sequence>
<accession>A0A6T2J4A8</accession>
<dbReference type="AlphaFoldDB" id="A0A6T2J4A8"/>
<protein>
    <submittedName>
        <fullName evidence="2">Uncharacterized protein</fullName>
    </submittedName>
</protein>
<feature type="region of interest" description="Disordered" evidence="1">
    <location>
        <begin position="44"/>
        <end position="132"/>
    </location>
</feature>
<evidence type="ECO:0000256" key="1">
    <source>
        <dbReference type="SAM" id="MobiDB-lite"/>
    </source>
</evidence>
<reference evidence="2" key="1">
    <citation type="submission" date="2021-01" db="EMBL/GenBank/DDBJ databases">
        <authorList>
            <person name="Corre E."/>
            <person name="Pelletier E."/>
            <person name="Niang G."/>
            <person name="Scheremetjew M."/>
            <person name="Finn R."/>
            <person name="Kale V."/>
            <person name="Holt S."/>
            <person name="Cochrane G."/>
            <person name="Meng A."/>
            <person name="Brown T."/>
            <person name="Cohen L."/>
        </authorList>
    </citation>
    <scope>NUCLEOTIDE SEQUENCE</scope>
    <source>
        <strain evidence="2">CCMP1594</strain>
    </source>
</reference>
<proteinExistence type="predicted"/>
<gene>
    <name evidence="2" type="ORF">EGYM00163_LOCUS45607</name>
    <name evidence="3" type="ORF">EGYM00163_LOCUS45608</name>
</gene>
<name>A0A6T2J4A8_9EUGL</name>
<feature type="compositionally biased region" description="Low complexity" evidence="1">
    <location>
        <begin position="102"/>
        <end position="111"/>
    </location>
</feature>
<evidence type="ECO:0000313" key="2">
    <source>
        <dbReference type="EMBL" id="CAE0834307.1"/>
    </source>
</evidence>